<dbReference type="AlphaFoldDB" id="A0A174NY92"/>
<protein>
    <submittedName>
        <fullName evidence="1">Uncharacterized protein</fullName>
    </submittedName>
</protein>
<evidence type="ECO:0000313" key="2">
    <source>
        <dbReference type="Proteomes" id="UP000095564"/>
    </source>
</evidence>
<accession>A0A174NY92</accession>
<organism evidence="1 2">
    <name type="scientific">Anaerostipes hadrus</name>
    <dbReference type="NCBI Taxonomy" id="649756"/>
    <lineage>
        <taxon>Bacteria</taxon>
        <taxon>Bacillati</taxon>
        <taxon>Bacillota</taxon>
        <taxon>Clostridia</taxon>
        <taxon>Lachnospirales</taxon>
        <taxon>Lachnospiraceae</taxon>
        <taxon>Anaerostipes</taxon>
    </lineage>
</organism>
<dbReference type="RefSeq" id="WP_055160097.1">
    <property type="nucleotide sequence ID" value="NZ_CZAU01000013.1"/>
</dbReference>
<evidence type="ECO:0000313" key="1">
    <source>
        <dbReference type="EMBL" id="CUP52536.1"/>
    </source>
</evidence>
<dbReference type="EMBL" id="CZAU01000013">
    <property type="protein sequence ID" value="CUP52536.1"/>
    <property type="molecule type" value="Genomic_DNA"/>
</dbReference>
<gene>
    <name evidence="1" type="ORF">ERS852520_01563</name>
</gene>
<dbReference type="Proteomes" id="UP000095564">
    <property type="component" value="Unassembled WGS sequence"/>
</dbReference>
<name>A0A174NY92_ANAHA</name>
<sequence>MTETPKEKIEELIAYCKKYEDSPQTEKCLQELLAYKETVTGIARMLGVTQYDILNKYAGLTDVNLNDDAIRNALDRYRAADNTYLNKVTIMALNELLLYRQTKLTPDKVKKMKKELDYYKREFCYIKEQYNDLLHDMDEISPY</sequence>
<proteinExistence type="predicted"/>
<reference evidence="1 2" key="1">
    <citation type="submission" date="2015-09" db="EMBL/GenBank/DDBJ databases">
        <authorList>
            <consortium name="Pathogen Informatics"/>
        </authorList>
    </citation>
    <scope>NUCLEOTIDE SEQUENCE [LARGE SCALE GENOMIC DNA]</scope>
    <source>
        <strain evidence="1 2">2789STDY5834908</strain>
    </source>
</reference>